<evidence type="ECO:0000256" key="1">
    <source>
        <dbReference type="ARBA" id="ARBA00007164"/>
    </source>
</evidence>
<dbReference type="Proteomes" id="UP000239863">
    <property type="component" value="Unassembled WGS sequence"/>
</dbReference>
<evidence type="ECO:0000256" key="7">
    <source>
        <dbReference type="PIRSR" id="PIRSR618044-1"/>
    </source>
</evidence>
<proteinExistence type="inferred from homology"/>
<reference evidence="12 13" key="1">
    <citation type="submission" date="2018-02" db="EMBL/GenBank/DDBJ databases">
        <title>Genomic Encyclopedia of Archaeal and Bacterial Type Strains, Phase II (KMG-II): from individual species to whole genera.</title>
        <authorList>
            <person name="Goeker M."/>
        </authorList>
    </citation>
    <scope>NUCLEOTIDE SEQUENCE [LARGE SCALE GENOMIC DNA]</scope>
    <source>
        <strain evidence="12 13">DSM 15099</strain>
    </source>
</reference>
<organism evidence="12 13">
    <name type="scientific">Clostridium algidicarnis DSM 15099</name>
    <dbReference type="NCBI Taxonomy" id="1121295"/>
    <lineage>
        <taxon>Bacteria</taxon>
        <taxon>Bacillati</taxon>
        <taxon>Bacillota</taxon>
        <taxon>Clostridia</taxon>
        <taxon>Eubacteriales</taxon>
        <taxon>Clostridiaceae</taxon>
        <taxon>Clostridium</taxon>
    </lineage>
</organism>
<keyword evidence="10" id="KW-0472">Membrane</keyword>
<accession>A0A2S6FWR4</accession>
<evidence type="ECO:0000256" key="10">
    <source>
        <dbReference type="SAM" id="Phobius"/>
    </source>
</evidence>
<evidence type="ECO:0000256" key="6">
    <source>
        <dbReference type="ARBA" id="ARBA00023316"/>
    </source>
</evidence>
<dbReference type="OrthoDB" id="9791132at2"/>
<feature type="active site" description="Acyl-ester intermediate" evidence="7">
    <location>
        <position position="64"/>
    </location>
</feature>
<dbReference type="GO" id="GO:0008360">
    <property type="term" value="P:regulation of cell shape"/>
    <property type="evidence" value="ECO:0007669"/>
    <property type="project" value="UniProtKB-KW"/>
</dbReference>
<evidence type="ECO:0000256" key="4">
    <source>
        <dbReference type="ARBA" id="ARBA00022960"/>
    </source>
</evidence>
<feature type="active site" evidence="7">
    <location>
        <position position="119"/>
    </location>
</feature>
<keyword evidence="12" id="KW-0645">Protease</keyword>
<evidence type="ECO:0000313" key="13">
    <source>
        <dbReference type="Proteomes" id="UP000239863"/>
    </source>
</evidence>
<dbReference type="InterPro" id="IPR012338">
    <property type="entry name" value="Beta-lactam/transpept-like"/>
</dbReference>
<evidence type="ECO:0000259" key="11">
    <source>
        <dbReference type="Pfam" id="PF00768"/>
    </source>
</evidence>
<dbReference type="GO" id="GO:0009252">
    <property type="term" value="P:peptidoglycan biosynthetic process"/>
    <property type="evidence" value="ECO:0007669"/>
    <property type="project" value="UniProtKB-KW"/>
</dbReference>
<protein>
    <submittedName>
        <fullName evidence="12">D-alanyl-D-alanine carboxypeptidase</fullName>
    </submittedName>
</protein>
<keyword evidence="6" id="KW-0961">Cell wall biogenesis/degradation</keyword>
<evidence type="ECO:0000256" key="5">
    <source>
        <dbReference type="ARBA" id="ARBA00022984"/>
    </source>
</evidence>
<dbReference type="InterPro" id="IPR001967">
    <property type="entry name" value="Peptidase_S11_N"/>
</dbReference>
<keyword evidence="10" id="KW-0812">Transmembrane</keyword>
<evidence type="ECO:0000256" key="8">
    <source>
        <dbReference type="PIRSR" id="PIRSR618044-2"/>
    </source>
</evidence>
<keyword evidence="2" id="KW-0732">Signal</keyword>
<evidence type="ECO:0000256" key="9">
    <source>
        <dbReference type="RuleBase" id="RU004016"/>
    </source>
</evidence>
<dbReference type="PRINTS" id="PR00725">
    <property type="entry name" value="DADACBPTASE1"/>
</dbReference>
<sequence>MDEIMKKSFFLLIVFILVCSNLYTVKADTLTDPEIHSEGAVLIEANTGNILFNKNAKVPMAPASTTKIMTAILVLENTKLTDKVLIGKNPPNVDGTAIGVKEGEEFTVEDLLYALLLESANDAAEALAEHISGTNENFAKLMNEKAKSIGCENTNFKNPSGLYEEGHVTTAYDLALMTREAYKNPVFLKMEDEPFYKIPPTNITSETRWVNNKNSLILKGSKFFYEKCVGGKTGYTTLSRHTYTAIAEKDNQKLILAFLDAPDKNTYFADSKNLFEYGFSRYKAVKLFSKGDKVSSYDINKDVSIPLLAASDFYYVEDLNSLGQNDLKDPVGNIHLEDKDLTNVSFNEGDTIINSRININEKNVGSLPLCSGITRNVSHLTVAKNSIDKGLSKFKASYVLTFTGIFLFGTTLIRRKFKQIKRRNKYKKFNI</sequence>
<dbReference type="PANTHER" id="PTHR21581:SF33">
    <property type="entry name" value="D-ALANYL-D-ALANINE CARBOXYPEPTIDASE DACB"/>
    <property type="match status" value="1"/>
</dbReference>
<keyword evidence="3" id="KW-0378">Hydrolase</keyword>
<dbReference type="GO" id="GO:0009002">
    <property type="term" value="F:serine-type D-Ala-D-Ala carboxypeptidase activity"/>
    <property type="evidence" value="ECO:0007669"/>
    <property type="project" value="InterPro"/>
</dbReference>
<keyword evidence="10" id="KW-1133">Transmembrane helix</keyword>
<evidence type="ECO:0000313" key="12">
    <source>
        <dbReference type="EMBL" id="PPK47945.1"/>
    </source>
</evidence>
<gene>
    <name evidence="12" type="ORF">BD821_1112</name>
</gene>
<dbReference type="SUPFAM" id="SSF56601">
    <property type="entry name" value="beta-lactamase/transpeptidase-like"/>
    <property type="match status" value="1"/>
</dbReference>
<dbReference type="EMBL" id="PTIS01000011">
    <property type="protein sequence ID" value="PPK47945.1"/>
    <property type="molecule type" value="Genomic_DNA"/>
</dbReference>
<name>A0A2S6FWR4_9CLOT</name>
<dbReference type="Pfam" id="PF00768">
    <property type="entry name" value="Peptidase_S11"/>
    <property type="match status" value="1"/>
</dbReference>
<dbReference type="GO" id="GO:0071555">
    <property type="term" value="P:cell wall organization"/>
    <property type="evidence" value="ECO:0007669"/>
    <property type="project" value="UniProtKB-KW"/>
</dbReference>
<feature type="binding site" evidence="8">
    <location>
        <position position="232"/>
    </location>
    <ligand>
        <name>substrate</name>
    </ligand>
</feature>
<dbReference type="STRING" id="37659.GCA_000703125_00144"/>
<feature type="domain" description="Peptidase S11 D-alanyl-D-alanine carboxypeptidase A N-terminal" evidence="11">
    <location>
        <begin position="29"/>
        <end position="262"/>
    </location>
</feature>
<evidence type="ECO:0000256" key="2">
    <source>
        <dbReference type="ARBA" id="ARBA00022729"/>
    </source>
</evidence>
<feature type="active site" description="Proton acceptor" evidence="7">
    <location>
        <position position="67"/>
    </location>
</feature>
<dbReference type="GO" id="GO:0006508">
    <property type="term" value="P:proteolysis"/>
    <property type="evidence" value="ECO:0007669"/>
    <property type="project" value="InterPro"/>
</dbReference>
<comment type="similarity">
    <text evidence="1 9">Belongs to the peptidase S11 family.</text>
</comment>
<feature type="transmembrane region" description="Helical" evidence="10">
    <location>
        <begin position="396"/>
        <end position="413"/>
    </location>
</feature>
<dbReference type="AlphaFoldDB" id="A0A2S6FWR4"/>
<comment type="caution">
    <text evidence="12">The sequence shown here is derived from an EMBL/GenBank/DDBJ whole genome shotgun (WGS) entry which is preliminary data.</text>
</comment>
<dbReference type="Gene3D" id="3.40.710.10">
    <property type="entry name" value="DD-peptidase/beta-lactamase superfamily"/>
    <property type="match status" value="1"/>
</dbReference>
<evidence type="ECO:0000256" key="3">
    <source>
        <dbReference type="ARBA" id="ARBA00022801"/>
    </source>
</evidence>
<keyword evidence="12" id="KW-0121">Carboxypeptidase</keyword>
<dbReference type="InterPro" id="IPR018044">
    <property type="entry name" value="Peptidase_S11"/>
</dbReference>
<dbReference type="PANTHER" id="PTHR21581">
    <property type="entry name" value="D-ALANYL-D-ALANINE CARBOXYPEPTIDASE"/>
    <property type="match status" value="1"/>
</dbReference>
<keyword evidence="4" id="KW-0133">Cell shape</keyword>
<keyword evidence="5" id="KW-0573">Peptidoglycan synthesis</keyword>